<name>A0A517PA79_9PLAN</name>
<dbReference type="InterPro" id="IPR029058">
    <property type="entry name" value="AB_hydrolase_fold"/>
</dbReference>
<evidence type="ECO:0000256" key="1">
    <source>
        <dbReference type="SAM" id="MobiDB-lite"/>
    </source>
</evidence>
<sequence>MPWPSRWRRRGAGWASLLRVPVCPVGRLIRGRAPALDDPAAQRQGLTIVLPGIQGRSFAEYDLAVGLAQGGVPGRITVVDWTSGWFFRAFWHLRDVAMHEAGGEEVANLVAEHRRLYPHAPVYVVGYSGGASVALHGLARLPAGTTATRTLLLAPACSPPIDAAALADRCDHGIDAVCSRLDVPILVGLLTTLGTTDGRHRPGAGWGGFERTDVPAFREHHWRPGWVRRFHYGGHFGAVNRVFAAEALAPLLLSHRASEGAPAPRANNLPARGADAPSLA</sequence>
<dbReference type="AlphaFoldDB" id="A0A517PA79"/>
<organism evidence="2 3">
    <name type="scientific">Alienimonas californiensis</name>
    <dbReference type="NCBI Taxonomy" id="2527989"/>
    <lineage>
        <taxon>Bacteria</taxon>
        <taxon>Pseudomonadati</taxon>
        <taxon>Planctomycetota</taxon>
        <taxon>Planctomycetia</taxon>
        <taxon>Planctomycetales</taxon>
        <taxon>Planctomycetaceae</taxon>
        <taxon>Alienimonas</taxon>
    </lineage>
</organism>
<dbReference type="Proteomes" id="UP000318741">
    <property type="component" value="Chromosome"/>
</dbReference>
<dbReference type="OrthoDB" id="210058at2"/>
<dbReference type="KEGG" id="acaf:CA12_23790"/>
<gene>
    <name evidence="2" type="ORF">CA12_23790</name>
</gene>
<dbReference type="Gene3D" id="3.40.50.1820">
    <property type="entry name" value="alpha/beta hydrolase"/>
    <property type="match status" value="1"/>
</dbReference>
<evidence type="ECO:0000313" key="3">
    <source>
        <dbReference type="Proteomes" id="UP000318741"/>
    </source>
</evidence>
<reference evidence="2 3" key="1">
    <citation type="submission" date="2019-02" db="EMBL/GenBank/DDBJ databases">
        <title>Deep-cultivation of Planctomycetes and their phenomic and genomic characterization uncovers novel biology.</title>
        <authorList>
            <person name="Wiegand S."/>
            <person name="Jogler M."/>
            <person name="Boedeker C."/>
            <person name="Pinto D."/>
            <person name="Vollmers J."/>
            <person name="Rivas-Marin E."/>
            <person name="Kohn T."/>
            <person name="Peeters S.H."/>
            <person name="Heuer A."/>
            <person name="Rast P."/>
            <person name="Oberbeckmann S."/>
            <person name="Bunk B."/>
            <person name="Jeske O."/>
            <person name="Meyerdierks A."/>
            <person name="Storesund J.E."/>
            <person name="Kallscheuer N."/>
            <person name="Luecker S."/>
            <person name="Lage O.M."/>
            <person name="Pohl T."/>
            <person name="Merkel B.J."/>
            <person name="Hornburger P."/>
            <person name="Mueller R.-W."/>
            <person name="Bruemmer F."/>
            <person name="Labrenz M."/>
            <person name="Spormann A.M."/>
            <person name="Op den Camp H."/>
            <person name="Overmann J."/>
            <person name="Amann R."/>
            <person name="Jetten M.S.M."/>
            <person name="Mascher T."/>
            <person name="Medema M.H."/>
            <person name="Devos D.P."/>
            <person name="Kaster A.-K."/>
            <person name="Ovreas L."/>
            <person name="Rohde M."/>
            <person name="Galperin M.Y."/>
            <person name="Jogler C."/>
        </authorList>
    </citation>
    <scope>NUCLEOTIDE SEQUENCE [LARGE SCALE GENOMIC DNA]</scope>
    <source>
        <strain evidence="2 3">CA12</strain>
    </source>
</reference>
<feature type="compositionally biased region" description="Low complexity" evidence="1">
    <location>
        <begin position="260"/>
        <end position="274"/>
    </location>
</feature>
<dbReference type="RefSeq" id="WP_145359124.1">
    <property type="nucleotide sequence ID" value="NZ_CP036265.1"/>
</dbReference>
<accession>A0A517PA79</accession>
<protein>
    <recommendedName>
        <fullName evidence="4">Alpha/beta hydrolase family protein</fullName>
    </recommendedName>
</protein>
<keyword evidence="3" id="KW-1185">Reference proteome</keyword>
<feature type="region of interest" description="Disordered" evidence="1">
    <location>
        <begin position="259"/>
        <end position="280"/>
    </location>
</feature>
<dbReference type="EMBL" id="CP036265">
    <property type="protein sequence ID" value="QDT16278.1"/>
    <property type="molecule type" value="Genomic_DNA"/>
</dbReference>
<proteinExistence type="predicted"/>
<dbReference type="SUPFAM" id="SSF53474">
    <property type="entry name" value="alpha/beta-Hydrolases"/>
    <property type="match status" value="1"/>
</dbReference>
<evidence type="ECO:0000313" key="2">
    <source>
        <dbReference type="EMBL" id="QDT16278.1"/>
    </source>
</evidence>
<evidence type="ECO:0008006" key="4">
    <source>
        <dbReference type="Google" id="ProtNLM"/>
    </source>
</evidence>